<dbReference type="OrthoDB" id="1347844at2"/>
<accession>A0A4Y9QQ31</accession>
<protein>
    <submittedName>
        <fullName evidence="1">Uncharacterized protein</fullName>
    </submittedName>
</protein>
<gene>
    <name evidence="1" type="ORF">E4S40_11970</name>
</gene>
<evidence type="ECO:0000313" key="2">
    <source>
        <dbReference type="Proteomes" id="UP000297647"/>
    </source>
</evidence>
<dbReference type="RefSeq" id="WP_135074326.1">
    <property type="nucleotide sequence ID" value="NZ_SPSB01000003.1"/>
</dbReference>
<comment type="caution">
    <text evidence="1">The sequence shown here is derived from an EMBL/GenBank/DDBJ whole genome shotgun (WGS) entry which is preliminary data.</text>
</comment>
<keyword evidence="2" id="KW-1185">Reference proteome</keyword>
<proteinExistence type="predicted"/>
<reference evidence="1 2" key="1">
    <citation type="submission" date="2019-03" db="EMBL/GenBank/DDBJ databases">
        <title>Algoriphagus sp. nov, a new strain isolated from root system soil of mangrove plant Kandelia.</title>
        <authorList>
            <person name="Yin Q."/>
            <person name="Wang K."/>
            <person name="Song Z."/>
        </authorList>
    </citation>
    <scope>NUCLEOTIDE SEQUENCE [LARGE SCALE GENOMIC DNA]</scope>
    <source>
        <strain evidence="1 2">XY-J91</strain>
    </source>
</reference>
<dbReference type="Proteomes" id="UP000297647">
    <property type="component" value="Unassembled WGS sequence"/>
</dbReference>
<sequence>MNNKNLVSILAAFLILSPICACSEKDGLLKTNKNLIEKENQVFIKEIEKLEGRELLNQESNPSENIVVDSLQFLKDLNEKYPYDVKLFENSAFTERLKNLLGPERFTFLIETWAVEMPIEYDNELFIAQACQKNNCDTTNFIILYDTSKMIMHVGIRENDEAKIYSEEGDAPQLLKDWANNN</sequence>
<name>A0A4Y9QQ31_9BACT</name>
<dbReference type="AlphaFoldDB" id="A0A4Y9QQ31"/>
<organism evidence="1 2">
    <name type="scientific">Algoriphagus kandeliae</name>
    <dbReference type="NCBI Taxonomy" id="2562278"/>
    <lineage>
        <taxon>Bacteria</taxon>
        <taxon>Pseudomonadati</taxon>
        <taxon>Bacteroidota</taxon>
        <taxon>Cytophagia</taxon>
        <taxon>Cytophagales</taxon>
        <taxon>Cyclobacteriaceae</taxon>
        <taxon>Algoriphagus</taxon>
    </lineage>
</organism>
<dbReference type="EMBL" id="SPSB01000003">
    <property type="protein sequence ID" value="TFV94719.1"/>
    <property type="molecule type" value="Genomic_DNA"/>
</dbReference>
<evidence type="ECO:0000313" key="1">
    <source>
        <dbReference type="EMBL" id="TFV94719.1"/>
    </source>
</evidence>